<protein>
    <recommendedName>
        <fullName evidence="10">Cytochrome P450</fullName>
    </recommendedName>
</protein>
<evidence type="ECO:0000256" key="5">
    <source>
        <dbReference type="ARBA" id="ARBA00023136"/>
    </source>
</evidence>
<dbReference type="OrthoDB" id="1055148at2759"/>
<dbReference type="InterPro" id="IPR002401">
    <property type="entry name" value="Cyt_P450_E_grp-I"/>
</dbReference>
<keyword evidence="7" id="KW-0503">Monooxygenase</keyword>
<dbReference type="InterPro" id="IPR036396">
    <property type="entry name" value="Cyt_P450_sf"/>
</dbReference>
<keyword evidence="4" id="KW-1133">Transmembrane helix</keyword>
<evidence type="ECO:0008006" key="10">
    <source>
        <dbReference type="Google" id="ProtNLM"/>
    </source>
</evidence>
<keyword evidence="6 7" id="KW-0408">Iron</keyword>
<dbReference type="InterPro" id="IPR017972">
    <property type="entry name" value="Cyt_P450_CS"/>
</dbReference>
<dbReference type="PANTHER" id="PTHR24298:SF389">
    <property type="entry name" value="OS04G0128400 PROTEIN"/>
    <property type="match status" value="1"/>
</dbReference>
<keyword evidence="2" id="KW-0812">Transmembrane</keyword>
<keyword evidence="9" id="KW-1185">Reference proteome</keyword>
<comment type="subcellular location">
    <subcellularLocation>
        <location evidence="1">Membrane</location>
        <topology evidence="1">Single-pass membrane protein</topology>
    </subcellularLocation>
</comment>
<evidence type="ECO:0000313" key="8">
    <source>
        <dbReference type="EMBL" id="TVU06998.1"/>
    </source>
</evidence>
<dbReference type="GO" id="GO:0016020">
    <property type="term" value="C:membrane"/>
    <property type="evidence" value="ECO:0007669"/>
    <property type="project" value="UniProtKB-SubCell"/>
</dbReference>
<dbReference type="Gramene" id="TVU06998">
    <property type="protein sequence ID" value="TVU06998"/>
    <property type="gene ID" value="EJB05_47037"/>
</dbReference>
<comment type="caution">
    <text evidence="8">The sequence shown here is derived from an EMBL/GenBank/DDBJ whole genome shotgun (WGS) entry which is preliminary data.</text>
</comment>
<evidence type="ECO:0000256" key="2">
    <source>
        <dbReference type="ARBA" id="ARBA00022692"/>
    </source>
</evidence>
<evidence type="ECO:0000313" key="9">
    <source>
        <dbReference type="Proteomes" id="UP000324897"/>
    </source>
</evidence>
<comment type="similarity">
    <text evidence="7">Belongs to the cytochrome P450 family.</text>
</comment>
<evidence type="ECO:0000256" key="3">
    <source>
        <dbReference type="ARBA" id="ARBA00022723"/>
    </source>
</evidence>
<dbReference type="GO" id="GO:0005506">
    <property type="term" value="F:iron ion binding"/>
    <property type="evidence" value="ECO:0007669"/>
    <property type="project" value="InterPro"/>
</dbReference>
<feature type="non-terminal residue" evidence="8">
    <location>
        <position position="1"/>
    </location>
</feature>
<keyword evidence="6 7" id="KW-0349">Heme</keyword>
<dbReference type="Gene3D" id="1.10.630.10">
    <property type="entry name" value="Cytochrome P450"/>
    <property type="match status" value="2"/>
</dbReference>
<dbReference type="Pfam" id="PF00067">
    <property type="entry name" value="p450"/>
    <property type="match status" value="2"/>
</dbReference>
<keyword evidence="7" id="KW-0560">Oxidoreductase</keyword>
<gene>
    <name evidence="8" type="ORF">EJB05_47037</name>
</gene>
<keyword evidence="5" id="KW-0472">Membrane</keyword>
<accession>A0A5J9T7P5</accession>
<proteinExistence type="inferred from homology"/>
<organism evidence="8 9">
    <name type="scientific">Eragrostis curvula</name>
    <name type="common">weeping love grass</name>
    <dbReference type="NCBI Taxonomy" id="38414"/>
    <lineage>
        <taxon>Eukaryota</taxon>
        <taxon>Viridiplantae</taxon>
        <taxon>Streptophyta</taxon>
        <taxon>Embryophyta</taxon>
        <taxon>Tracheophyta</taxon>
        <taxon>Spermatophyta</taxon>
        <taxon>Magnoliopsida</taxon>
        <taxon>Liliopsida</taxon>
        <taxon>Poales</taxon>
        <taxon>Poaceae</taxon>
        <taxon>PACMAD clade</taxon>
        <taxon>Chloridoideae</taxon>
        <taxon>Eragrostideae</taxon>
        <taxon>Eragrostidinae</taxon>
        <taxon>Eragrostis</taxon>
    </lineage>
</organism>
<keyword evidence="3 6" id="KW-0479">Metal-binding</keyword>
<reference evidence="8 9" key="1">
    <citation type="journal article" date="2019" name="Sci. Rep.">
        <title>A high-quality genome of Eragrostis curvula grass provides insights into Poaceae evolution and supports new strategies to enhance forage quality.</title>
        <authorList>
            <person name="Carballo J."/>
            <person name="Santos B.A.C.M."/>
            <person name="Zappacosta D."/>
            <person name="Garbus I."/>
            <person name="Selva J.P."/>
            <person name="Gallo C.A."/>
            <person name="Diaz A."/>
            <person name="Albertini E."/>
            <person name="Caccamo M."/>
            <person name="Echenique V."/>
        </authorList>
    </citation>
    <scope>NUCLEOTIDE SEQUENCE [LARGE SCALE GENOMIC DNA]</scope>
    <source>
        <strain evidence="9">cv. Victoria</strain>
        <tissue evidence="8">Leaf</tissue>
    </source>
</reference>
<sequence>MLESLRLHPPVAFIEREVGAEAAAAVEATMPEDSTVIRFSVITGDIGRDGKAWTDPNEFRPDRFLAGGEGELVGTIPGPKSKDTKMMPFGAGTRHCPGEGLGMMHVRCFLAALVREFEWAPPGKASDTIDMTGQIGFVVHMRTPLSARITPRKWSKYFGRDSKAWTDPEEFRPERFLAGKEGDGVGPVPGRKEIRMMPFGAGRRTCPGAGFGMLHVKLILASLVRDFEWESCGGVDLTEHDGFFKVMKTPLQARVTPVGRHM</sequence>
<dbReference type="SUPFAM" id="SSF48264">
    <property type="entry name" value="Cytochrome P450"/>
    <property type="match status" value="2"/>
</dbReference>
<evidence type="ECO:0000256" key="4">
    <source>
        <dbReference type="ARBA" id="ARBA00022989"/>
    </source>
</evidence>
<dbReference type="InterPro" id="IPR001128">
    <property type="entry name" value="Cyt_P450"/>
</dbReference>
<dbReference type="InterPro" id="IPR051103">
    <property type="entry name" value="Plant_metabolite_P450s"/>
</dbReference>
<dbReference type="PROSITE" id="PS00086">
    <property type="entry name" value="CYTOCHROME_P450"/>
    <property type="match status" value="2"/>
</dbReference>
<dbReference type="EMBL" id="RWGY01000045">
    <property type="protein sequence ID" value="TVU06998.1"/>
    <property type="molecule type" value="Genomic_DNA"/>
</dbReference>
<comment type="cofactor">
    <cofactor evidence="6">
        <name>heme</name>
        <dbReference type="ChEBI" id="CHEBI:30413"/>
    </cofactor>
</comment>
<dbReference type="GO" id="GO:0016709">
    <property type="term" value="F:oxidoreductase activity, acting on paired donors, with incorporation or reduction of molecular oxygen, NAD(P)H as one donor, and incorporation of one atom of oxygen"/>
    <property type="evidence" value="ECO:0007669"/>
    <property type="project" value="TreeGrafter"/>
</dbReference>
<evidence type="ECO:0000256" key="7">
    <source>
        <dbReference type="RuleBase" id="RU000461"/>
    </source>
</evidence>
<dbReference type="Proteomes" id="UP000324897">
    <property type="component" value="Unassembled WGS sequence"/>
</dbReference>
<dbReference type="PRINTS" id="PR00463">
    <property type="entry name" value="EP450I"/>
</dbReference>
<dbReference type="AlphaFoldDB" id="A0A5J9T7P5"/>
<dbReference type="GO" id="GO:0020037">
    <property type="term" value="F:heme binding"/>
    <property type="evidence" value="ECO:0007669"/>
    <property type="project" value="InterPro"/>
</dbReference>
<name>A0A5J9T7P5_9POAL</name>
<evidence type="ECO:0000256" key="6">
    <source>
        <dbReference type="PIRSR" id="PIRSR602401-1"/>
    </source>
</evidence>
<dbReference type="PANTHER" id="PTHR24298">
    <property type="entry name" value="FLAVONOID 3'-MONOOXYGENASE-RELATED"/>
    <property type="match status" value="1"/>
</dbReference>
<feature type="binding site" description="axial binding residue" evidence="6">
    <location>
        <position position="96"/>
    </location>
    <ligand>
        <name>heme</name>
        <dbReference type="ChEBI" id="CHEBI:30413"/>
    </ligand>
    <ligandPart>
        <name>Fe</name>
        <dbReference type="ChEBI" id="CHEBI:18248"/>
    </ligandPart>
</feature>
<evidence type="ECO:0000256" key="1">
    <source>
        <dbReference type="ARBA" id="ARBA00004167"/>
    </source>
</evidence>